<dbReference type="InterPro" id="IPR013360">
    <property type="entry name" value="Pilus_4_PilW"/>
</dbReference>
<evidence type="ECO:0000313" key="4">
    <source>
        <dbReference type="Proteomes" id="UP000472320"/>
    </source>
</evidence>
<evidence type="ECO:0000256" key="1">
    <source>
        <dbReference type="PROSITE-ProRule" id="PRU00339"/>
    </source>
</evidence>
<feature type="repeat" description="TPR" evidence="1">
    <location>
        <begin position="84"/>
        <end position="117"/>
    </location>
</feature>
<dbReference type="NCBIfam" id="TIGR02521">
    <property type="entry name" value="type_IV_pilW"/>
    <property type="match status" value="1"/>
</dbReference>
<dbReference type="PROSITE" id="PS50005">
    <property type="entry name" value="TPR"/>
    <property type="match status" value="2"/>
</dbReference>
<protein>
    <submittedName>
        <fullName evidence="3">Type IV pilus biogenesis/stability protein PilW</fullName>
    </submittedName>
</protein>
<evidence type="ECO:0000313" key="3">
    <source>
        <dbReference type="EMBL" id="MTW14539.1"/>
    </source>
</evidence>
<dbReference type="PANTHER" id="PTHR12558">
    <property type="entry name" value="CELL DIVISION CYCLE 16,23,27"/>
    <property type="match status" value="1"/>
</dbReference>
<dbReference type="AlphaFoldDB" id="A0A6L6QQ89"/>
<dbReference type="Pfam" id="PF13181">
    <property type="entry name" value="TPR_8"/>
    <property type="match status" value="1"/>
</dbReference>
<dbReference type="OrthoDB" id="9814042at2"/>
<dbReference type="RefSeq" id="WP_155457474.1">
    <property type="nucleotide sequence ID" value="NZ_WNKX01000050.1"/>
</dbReference>
<feature type="signal peptide" evidence="2">
    <location>
        <begin position="1"/>
        <end position="27"/>
    </location>
</feature>
<dbReference type="InterPro" id="IPR019734">
    <property type="entry name" value="TPR_rpt"/>
</dbReference>
<dbReference type="Proteomes" id="UP000472320">
    <property type="component" value="Unassembled WGS sequence"/>
</dbReference>
<sequence length="271" mass="30121">MTDFAQRRFKCLAAVALAGFLAGCASSGQGPSGKEELKTASDQTSAQKRADIRMQLAIGYFEQANYPVALDEVKKAIAADPQNANGYSLRAIIYMRMNEKELANDNFLQALKLAPNDPDLNNNYGSYLCQNGRIKESFKHFDAALANPNYRSPAGALNNAGNCALKDKNNELAERYLLQALKLSPDVPETNIGLAKVYYARRDYPRASFFITQLHKMAKLDSLPADVLWLSIKVQHKMGDEGMEQGFVTQLRRHHADSPEYAAYQRGAFDE</sequence>
<dbReference type="PANTHER" id="PTHR12558:SF13">
    <property type="entry name" value="CELL DIVISION CYCLE PROTEIN 27 HOMOLOG"/>
    <property type="match status" value="1"/>
</dbReference>
<dbReference type="InterPro" id="IPR011990">
    <property type="entry name" value="TPR-like_helical_dom_sf"/>
</dbReference>
<dbReference type="SMART" id="SM00028">
    <property type="entry name" value="TPR"/>
    <property type="match status" value="4"/>
</dbReference>
<comment type="caution">
    <text evidence="3">The sequence shown here is derived from an EMBL/GenBank/DDBJ whole genome shotgun (WGS) entry which is preliminary data.</text>
</comment>
<keyword evidence="4" id="KW-1185">Reference proteome</keyword>
<dbReference type="SUPFAM" id="SSF81901">
    <property type="entry name" value="HCP-like"/>
    <property type="match status" value="1"/>
</dbReference>
<dbReference type="Gene3D" id="1.25.40.10">
    <property type="entry name" value="Tetratricopeptide repeat domain"/>
    <property type="match status" value="1"/>
</dbReference>
<keyword evidence="1" id="KW-0802">TPR repeat</keyword>
<organism evidence="3 4">
    <name type="scientific">Massilia eburnea</name>
    <dbReference type="NCBI Taxonomy" id="1776165"/>
    <lineage>
        <taxon>Bacteria</taxon>
        <taxon>Pseudomonadati</taxon>
        <taxon>Pseudomonadota</taxon>
        <taxon>Betaproteobacteria</taxon>
        <taxon>Burkholderiales</taxon>
        <taxon>Oxalobacteraceae</taxon>
        <taxon>Telluria group</taxon>
        <taxon>Massilia</taxon>
    </lineage>
</organism>
<feature type="repeat" description="TPR" evidence="1">
    <location>
        <begin position="50"/>
        <end position="83"/>
    </location>
</feature>
<gene>
    <name evidence="3" type="primary">pilW</name>
    <name evidence="3" type="ORF">GM658_28385</name>
</gene>
<dbReference type="PROSITE" id="PS51257">
    <property type="entry name" value="PROKAR_LIPOPROTEIN"/>
    <property type="match status" value="1"/>
</dbReference>
<dbReference type="Pfam" id="PF13431">
    <property type="entry name" value="TPR_17"/>
    <property type="match status" value="1"/>
</dbReference>
<keyword evidence="2" id="KW-0732">Signal</keyword>
<feature type="chain" id="PRO_5026905289" evidence="2">
    <location>
        <begin position="28"/>
        <end position="271"/>
    </location>
</feature>
<reference evidence="3 4" key="1">
    <citation type="submission" date="2019-11" db="EMBL/GenBank/DDBJ databases">
        <title>Type strains purchased from KCTC, JCM and DSMZ.</title>
        <authorList>
            <person name="Lu H."/>
        </authorList>
    </citation>
    <scope>NUCLEOTIDE SEQUENCE [LARGE SCALE GENOMIC DNA]</scope>
    <source>
        <strain evidence="3 4">JCM 31587</strain>
    </source>
</reference>
<evidence type="ECO:0000256" key="2">
    <source>
        <dbReference type="SAM" id="SignalP"/>
    </source>
</evidence>
<name>A0A6L6QQ89_9BURK</name>
<accession>A0A6L6QQ89</accession>
<dbReference type="EMBL" id="WNKX01000050">
    <property type="protein sequence ID" value="MTW14539.1"/>
    <property type="molecule type" value="Genomic_DNA"/>
</dbReference>
<proteinExistence type="predicted"/>